<accession>A0AAV0UM14</accession>
<comment type="caution">
    <text evidence="1">The sequence shown here is derived from an EMBL/GenBank/DDBJ whole genome shotgun (WGS) entry which is preliminary data.</text>
</comment>
<evidence type="ECO:0000313" key="2">
    <source>
        <dbReference type="Proteomes" id="UP001162029"/>
    </source>
</evidence>
<evidence type="ECO:0008006" key="3">
    <source>
        <dbReference type="Google" id="ProtNLM"/>
    </source>
</evidence>
<gene>
    <name evidence="1" type="ORF">PDE001_LOCUS6424</name>
</gene>
<organism evidence="1 2">
    <name type="scientific">Peronospora destructor</name>
    <dbReference type="NCBI Taxonomy" id="86335"/>
    <lineage>
        <taxon>Eukaryota</taxon>
        <taxon>Sar</taxon>
        <taxon>Stramenopiles</taxon>
        <taxon>Oomycota</taxon>
        <taxon>Peronosporomycetes</taxon>
        <taxon>Peronosporales</taxon>
        <taxon>Peronosporaceae</taxon>
        <taxon>Peronospora</taxon>
    </lineage>
</organism>
<reference evidence="1" key="1">
    <citation type="submission" date="2022-12" db="EMBL/GenBank/DDBJ databases">
        <authorList>
            <person name="Webb A."/>
        </authorList>
    </citation>
    <scope>NUCLEOTIDE SEQUENCE</scope>
    <source>
        <strain evidence="1">Pd1</strain>
    </source>
</reference>
<name>A0AAV0UM14_9STRA</name>
<keyword evidence="2" id="KW-1185">Reference proteome</keyword>
<dbReference type="EMBL" id="CANTFM010001208">
    <property type="protein sequence ID" value="CAI5736830.1"/>
    <property type="molecule type" value="Genomic_DNA"/>
</dbReference>
<dbReference type="Proteomes" id="UP001162029">
    <property type="component" value="Unassembled WGS sequence"/>
</dbReference>
<proteinExistence type="predicted"/>
<sequence>MANGKAVVKTEEEDVPPWEDAYARHLVLVLSSILFEREDFRDLFSSDELILASQFITDLKPIEQQLYARLLQRQGPWYKTTSLFQYFRLAEDMKIKREESRKNSAKSETAVK</sequence>
<evidence type="ECO:0000313" key="1">
    <source>
        <dbReference type="EMBL" id="CAI5736830.1"/>
    </source>
</evidence>
<dbReference type="AlphaFoldDB" id="A0AAV0UM14"/>
<protein>
    <recommendedName>
        <fullName evidence="3">Phosphodiesterase I</fullName>
    </recommendedName>
</protein>